<dbReference type="Pfam" id="PF02734">
    <property type="entry name" value="Dak2"/>
    <property type="match status" value="1"/>
</dbReference>
<keyword evidence="1" id="KW-0808">Transferase</keyword>
<dbReference type="InterPro" id="IPR050861">
    <property type="entry name" value="Dihydroxyacetone_Kinase"/>
</dbReference>
<keyword evidence="2" id="KW-0418">Kinase</keyword>
<dbReference type="EMBL" id="JAPJZH010000005">
    <property type="protein sequence ID" value="MDA4845773.1"/>
    <property type="molecule type" value="Genomic_DNA"/>
</dbReference>
<evidence type="ECO:0000313" key="5">
    <source>
        <dbReference type="EMBL" id="MDA4845773.1"/>
    </source>
</evidence>
<comment type="caution">
    <text evidence="5">The sequence shown here is derived from an EMBL/GenBank/DDBJ whole genome shotgun (WGS) entry which is preliminary data.</text>
</comment>
<sequence>MKARRFFEKLEALYGDEQARLNELDAAIGDGDHGSTMLRGLSAAVKAGDGSQAKAFMRASGGASGTLFGLILHEIELHLSGSERSLAAHLGRSLQRIKELGKVAAGDKSMVDALEPAVAALDAGGGTSDAVSAAEGGRDSTRDMAARRGRARYVENAGKGHVDPGAASVCLILGVLAGEEEAR</sequence>
<evidence type="ECO:0000259" key="4">
    <source>
        <dbReference type="PROSITE" id="PS51480"/>
    </source>
</evidence>
<dbReference type="SUPFAM" id="SSF101473">
    <property type="entry name" value="DhaL-like"/>
    <property type="match status" value="1"/>
</dbReference>
<dbReference type="SMART" id="SM01120">
    <property type="entry name" value="Dak2"/>
    <property type="match status" value="1"/>
</dbReference>
<dbReference type="InterPro" id="IPR004007">
    <property type="entry name" value="DhaL_dom"/>
</dbReference>
<dbReference type="RefSeq" id="WP_271089454.1">
    <property type="nucleotide sequence ID" value="NZ_JAPJZH010000005.1"/>
</dbReference>
<feature type="region of interest" description="Disordered" evidence="3">
    <location>
        <begin position="124"/>
        <end position="143"/>
    </location>
</feature>
<evidence type="ECO:0000256" key="1">
    <source>
        <dbReference type="ARBA" id="ARBA00022679"/>
    </source>
</evidence>
<evidence type="ECO:0000256" key="2">
    <source>
        <dbReference type="ARBA" id="ARBA00022777"/>
    </source>
</evidence>
<name>A0ABT4VM30_9HYPH</name>
<keyword evidence="6" id="KW-1185">Reference proteome</keyword>
<accession>A0ABT4VM30</accession>
<reference evidence="5" key="1">
    <citation type="submission" date="2022-11" db="EMBL/GenBank/DDBJ databases">
        <title>Hoeflea poritis sp. nov., isolated from scleractinian coral Porites lutea.</title>
        <authorList>
            <person name="Zhang G."/>
            <person name="Wei Q."/>
            <person name="Cai L."/>
        </authorList>
    </citation>
    <scope>NUCLEOTIDE SEQUENCE</scope>
    <source>
        <strain evidence="5">E7-10</strain>
    </source>
</reference>
<dbReference type="PANTHER" id="PTHR28629:SF4">
    <property type="entry name" value="TRIOKINASE_FMN CYCLASE"/>
    <property type="match status" value="1"/>
</dbReference>
<dbReference type="Gene3D" id="1.25.40.340">
    <property type="match status" value="1"/>
</dbReference>
<gene>
    <name evidence="5" type="ORF">OOZ53_10460</name>
</gene>
<feature type="domain" description="DhaL" evidence="4">
    <location>
        <begin position="1"/>
        <end position="178"/>
    </location>
</feature>
<evidence type="ECO:0000256" key="3">
    <source>
        <dbReference type="SAM" id="MobiDB-lite"/>
    </source>
</evidence>
<evidence type="ECO:0000313" key="6">
    <source>
        <dbReference type="Proteomes" id="UP001148313"/>
    </source>
</evidence>
<dbReference type="PANTHER" id="PTHR28629">
    <property type="entry name" value="TRIOKINASE/FMN CYCLASE"/>
    <property type="match status" value="1"/>
</dbReference>
<dbReference type="PROSITE" id="PS51480">
    <property type="entry name" value="DHAL"/>
    <property type="match status" value="1"/>
</dbReference>
<organism evidence="5 6">
    <name type="scientific">Hoeflea poritis</name>
    <dbReference type="NCBI Taxonomy" id="2993659"/>
    <lineage>
        <taxon>Bacteria</taxon>
        <taxon>Pseudomonadati</taxon>
        <taxon>Pseudomonadota</taxon>
        <taxon>Alphaproteobacteria</taxon>
        <taxon>Hyphomicrobiales</taxon>
        <taxon>Rhizobiaceae</taxon>
        <taxon>Hoeflea</taxon>
    </lineage>
</organism>
<protein>
    <submittedName>
        <fullName evidence="5">DAK2 domain-containing protein</fullName>
    </submittedName>
</protein>
<proteinExistence type="predicted"/>
<dbReference type="Proteomes" id="UP001148313">
    <property type="component" value="Unassembled WGS sequence"/>
</dbReference>
<dbReference type="InterPro" id="IPR036117">
    <property type="entry name" value="DhaL_dom_sf"/>
</dbReference>